<accession>L5KJF1</accession>
<name>L5KJF1_PTEAL</name>
<keyword evidence="2" id="KW-1185">Reference proteome</keyword>
<evidence type="ECO:0000313" key="1">
    <source>
        <dbReference type="EMBL" id="ELK10663.1"/>
    </source>
</evidence>
<gene>
    <name evidence="1" type="ORF">PAL_GLEAN10002473</name>
</gene>
<dbReference type="EMBL" id="KB030716">
    <property type="protein sequence ID" value="ELK10663.1"/>
    <property type="molecule type" value="Genomic_DNA"/>
</dbReference>
<organism evidence="1 2">
    <name type="scientific">Pteropus alecto</name>
    <name type="common">Black flying fox</name>
    <dbReference type="NCBI Taxonomy" id="9402"/>
    <lineage>
        <taxon>Eukaryota</taxon>
        <taxon>Metazoa</taxon>
        <taxon>Chordata</taxon>
        <taxon>Craniata</taxon>
        <taxon>Vertebrata</taxon>
        <taxon>Euteleostomi</taxon>
        <taxon>Mammalia</taxon>
        <taxon>Eutheria</taxon>
        <taxon>Laurasiatheria</taxon>
        <taxon>Chiroptera</taxon>
        <taxon>Yinpterochiroptera</taxon>
        <taxon>Pteropodoidea</taxon>
        <taxon>Pteropodidae</taxon>
        <taxon>Pteropodinae</taxon>
        <taxon>Pteropus</taxon>
    </lineage>
</organism>
<dbReference type="Proteomes" id="UP000010552">
    <property type="component" value="Unassembled WGS sequence"/>
</dbReference>
<dbReference type="InParanoid" id="L5KJF1"/>
<sequence>MEQFGPLCAAQTARKDILQMLWALHPPTQSPQPFCKSQPRTGGRHECCSSAASHSSKSTRISTFLSFQRYFFTVHKGGIGISLENNPRV</sequence>
<proteinExistence type="predicted"/>
<reference evidence="2" key="1">
    <citation type="journal article" date="2013" name="Science">
        <title>Comparative analysis of bat genomes provides insight into the evolution of flight and immunity.</title>
        <authorList>
            <person name="Zhang G."/>
            <person name="Cowled C."/>
            <person name="Shi Z."/>
            <person name="Huang Z."/>
            <person name="Bishop-Lilly K.A."/>
            <person name="Fang X."/>
            <person name="Wynne J.W."/>
            <person name="Xiong Z."/>
            <person name="Baker M.L."/>
            <person name="Zhao W."/>
            <person name="Tachedjian M."/>
            <person name="Zhu Y."/>
            <person name="Zhou P."/>
            <person name="Jiang X."/>
            <person name="Ng J."/>
            <person name="Yang L."/>
            <person name="Wu L."/>
            <person name="Xiao J."/>
            <person name="Feng Y."/>
            <person name="Chen Y."/>
            <person name="Sun X."/>
            <person name="Zhang Y."/>
            <person name="Marsh G.A."/>
            <person name="Crameri G."/>
            <person name="Broder C.C."/>
            <person name="Frey K.G."/>
            <person name="Wang L.F."/>
            <person name="Wang J."/>
        </authorList>
    </citation>
    <scope>NUCLEOTIDE SEQUENCE [LARGE SCALE GENOMIC DNA]</scope>
</reference>
<protein>
    <submittedName>
        <fullName evidence="1">Uncharacterized protein</fullName>
    </submittedName>
</protein>
<evidence type="ECO:0000313" key="2">
    <source>
        <dbReference type="Proteomes" id="UP000010552"/>
    </source>
</evidence>
<dbReference type="AlphaFoldDB" id="L5KJF1"/>